<feature type="binding site" evidence="8">
    <location>
        <position position="214"/>
    </location>
    <ligand>
        <name>Zn(2+)</name>
        <dbReference type="ChEBI" id="CHEBI:29105"/>
    </ligand>
</feature>
<dbReference type="Proteomes" id="UP001597114">
    <property type="component" value="Unassembled WGS sequence"/>
</dbReference>
<evidence type="ECO:0000259" key="9">
    <source>
        <dbReference type="PROSITE" id="PS50970"/>
    </source>
</evidence>
<proteinExistence type="predicted"/>
<dbReference type="Gene3D" id="3.20.20.220">
    <property type="match status" value="1"/>
</dbReference>
<dbReference type="GO" id="GO:0004489">
    <property type="term" value="F:methylenetetrahydrofolate reductase [NAD(P)H] activity"/>
    <property type="evidence" value="ECO:0007669"/>
    <property type="project" value="UniProtKB-EC"/>
</dbReference>
<dbReference type="PANTHER" id="PTHR45833">
    <property type="entry name" value="METHIONINE SYNTHASE"/>
    <property type="match status" value="1"/>
</dbReference>
<dbReference type="PROSITE" id="PS50970">
    <property type="entry name" value="HCY"/>
    <property type="match status" value="1"/>
</dbReference>
<evidence type="ECO:0000256" key="8">
    <source>
        <dbReference type="PROSITE-ProRule" id="PRU00333"/>
    </source>
</evidence>
<organism evidence="10 11">
    <name type="scientific">Pseudonocardia yunnanensis</name>
    <dbReference type="NCBI Taxonomy" id="58107"/>
    <lineage>
        <taxon>Bacteria</taxon>
        <taxon>Bacillati</taxon>
        <taxon>Actinomycetota</taxon>
        <taxon>Actinomycetes</taxon>
        <taxon>Pseudonocardiales</taxon>
        <taxon>Pseudonocardiaceae</taxon>
        <taxon>Pseudonocardia</taxon>
    </lineage>
</organism>
<dbReference type="SUPFAM" id="SSF82282">
    <property type="entry name" value="Homocysteine S-methyltransferase"/>
    <property type="match status" value="1"/>
</dbReference>
<dbReference type="NCBIfam" id="NF006396">
    <property type="entry name" value="PRK08645.1"/>
    <property type="match status" value="1"/>
</dbReference>
<feature type="domain" description="Hcy-binding" evidence="9">
    <location>
        <begin position="8"/>
        <end position="295"/>
    </location>
</feature>
<dbReference type="RefSeq" id="WP_344724909.1">
    <property type="nucleotide sequence ID" value="NZ_BAAAUS010000027.1"/>
</dbReference>
<dbReference type="EC" id="2.1.1.10" evidence="10"/>
<gene>
    <name evidence="10" type="ORF">ACFSJD_38720</name>
</gene>
<evidence type="ECO:0000313" key="10">
    <source>
        <dbReference type="EMBL" id="MFD1523470.1"/>
    </source>
</evidence>
<dbReference type="EC" id="1.5.1.20" evidence="10"/>
<evidence type="ECO:0000256" key="5">
    <source>
        <dbReference type="ARBA" id="ARBA00022679"/>
    </source>
</evidence>
<feature type="binding site" evidence="8">
    <location>
        <position position="280"/>
    </location>
    <ligand>
        <name>Zn(2+)</name>
        <dbReference type="ChEBI" id="CHEBI:29105"/>
    </ligand>
</feature>
<dbReference type="Pfam" id="PF02219">
    <property type="entry name" value="MTHFR"/>
    <property type="match status" value="1"/>
</dbReference>
<dbReference type="Pfam" id="PF02574">
    <property type="entry name" value="S-methyl_trans"/>
    <property type="match status" value="1"/>
</dbReference>
<evidence type="ECO:0000256" key="7">
    <source>
        <dbReference type="ARBA" id="ARBA00023002"/>
    </source>
</evidence>
<keyword evidence="6" id="KW-0274">FAD</keyword>
<dbReference type="InterPro" id="IPR003726">
    <property type="entry name" value="HCY_dom"/>
</dbReference>
<feature type="binding site" evidence="8">
    <location>
        <position position="281"/>
    </location>
    <ligand>
        <name>Zn(2+)</name>
        <dbReference type="ChEBI" id="CHEBI:29105"/>
    </ligand>
</feature>
<keyword evidence="4" id="KW-0285">Flavoprotein</keyword>
<keyword evidence="3 8" id="KW-0489">Methyltransferase</keyword>
<dbReference type="PANTHER" id="PTHR45833:SF2">
    <property type="entry name" value="BIFUNCTIONAL HOMOCYSTEINE S-METHYLTRANSFERASE_5,10-METHYLENETETRAHYDROFOLATE REDUCTASE"/>
    <property type="match status" value="1"/>
</dbReference>
<dbReference type="Gene3D" id="3.20.20.330">
    <property type="entry name" value="Homocysteine-binding-like domain"/>
    <property type="match status" value="1"/>
</dbReference>
<keyword evidence="11" id="KW-1185">Reference proteome</keyword>
<evidence type="ECO:0000256" key="4">
    <source>
        <dbReference type="ARBA" id="ARBA00022630"/>
    </source>
</evidence>
<keyword evidence="7 10" id="KW-0560">Oxidoreductase</keyword>
<dbReference type="GO" id="GO:0032259">
    <property type="term" value="P:methylation"/>
    <property type="evidence" value="ECO:0007669"/>
    <property type="project" value="UniProtKB-KW"/>
</dbReference>
<sequence length="614" mass="63309">MTGSNGSPEGFRERVAQGVLVADGAMGTVLHAAGNPLERALPELNLSDPDQVQRIHDSYLATGVELIQTNTFGASRLRLEVHGLGDRTAEINMAGVRVARAAAAAAGRPVFVAGSVAPAVTLQQRRRVAPADREAAVREQVAALVAAGVDVLVLETFGYLDELVEAAGVAVATGVPVLAQATFAADGRTLGGDTPHDVCAALADLPVAALGTNCTLGPQGVLAVVQELRSHTDLPMSALPNAGLPRRTSGPRFSYDVDAHYFARYAQLLVAAGVSVVGGCCGTTPAHLDAVVRAIARTVPGVASRRAAAVAEPAAAGSAAERPGPRFEVLAEIQAPQAGHVAEALTQAEAVQALGVNRVWVPAGDGPRAQLNPVNLAVHLQNQLDVEALASVTTWDRTIMALQADLLGAHALGVRRVVCETGSPPLLGDYPHVDGVWDVDSIGLVELLAGLNDGRDCNGLRLAGKTAFEIGVRVAPGSHDLQAEATRALRKVEAGAQFMITRPVYDFDSLLRLRDVLGEPAPLLVSVRPLRSFAEAEYLAHEVPDTAVPAATLVALDRADSGRDRAAGGGAARAGVELAAELVRAARTFAAGVVLALPSDAQAAAELLAAARGD</sequence>
<dbReference type="InterPro" id="IPR029041">
    <property type="entry name" value="FAD-linked_oxidoreductase-like"/>
</dbReference>
<name>A0ABW4F949_9PSEU</name>
<dbReference type="EMBL" id="JBHUCO010000065">
    <property type="protein sequence ID" value="MFD1523470.1"/>
    <property type="molecule type" value="Genomic_DNA"/>
</dbReference>
<protein>
    <submittedName>
        <fullName evidence="10">Bifunctional homocysteine S-methyltransferase/methylenetetrahydrofolate reductase</fullName>
        <ecNumber evidence="10">1.5.1.20</ecNumber>
        <ecNumber evidence="10">2.1.1.10</ecNumber>
    </submittedName>
</protein>
<reference evidence="11" key="1">
    <citation type="journal article" date="2019" name="Int. J. Syst. Evol. Microbiol.">
        <title>The Global Catalogue of Microorganisms (GCM) 10K type strain sequencing project: providing services to taxonomists for standard genome sequencing and annotation.</title>
        <authorList>
            <consortium name="The Broad Institute Genomics Platform"/>
            <consortium name="The Broad Institute Genome Sequencing Center for Infectious Disease"/>
            <person name="Wu L."/>
            <person name="Ma J."/>
        </authorList>
    </citation>
    <scope>NUCLEOTIDE SEQUENCE [LARGE SCALE GENOMIC DNA]</scope>
    <source>
        <strain evidence="11">CCM 7043</strain>
    </source>
</reference>
<comment type="cofactor">
    <cofactor evidence="8">
        <name>Zn(2+)</name>
        <dbReference type="ChEBI" id="CHEBI:29105"/>
    </cofactor>
</comment>
<dbReference type="SUPFAM" id="SSF51730">
    <property type="entry name" value="FAD-linked oxidoreductase"/>
    <property type="match status" value="1"/>
</dbReference>
<dbReference type="InterPro" id="IPR050554">
    <property type="entry name" value="Met_Synthase/Corrinoid"/>
</dbReference>
<keyword evidence="8" id="KW-0479">Metal-binding</keyword>
<dbReference type="InterPro" id="IPR036589">
    <property type="entry name" value="HCY_dom_sf"/>
</dbReference>
<dbReference type="GO" id="GO:0008168">
    <property type="term" value="F:methyltransferase activity"/>
    <property type="evidence" value="ECO:0007669"/>
    <property type="project" value="UniProtKB-KW"/>
</dbReference>
<accession>A0ABW4F949</accession>
<evidence type="ECO:0000256" key="1">
    <source>
        <dbReference type="ARBA" id="ARBA00001974"/>
    </source>
</evidence>
<evidence type="ECO:0000313" key="11">
    <source>
        <dbReference type="Proteomes" id="UP001597114"/>
    </source>
</evidence>
<comment type="caution">
    <text evidence="10">The sequence shown here is derived from an EMBL/GenBank/DDBJ whole genome shotgun (WGS) entry which is preliminary data.</text>
</comment>
<evidence type="ECO:0000256" key="6">
    <source>
        <dbReference type="ARBA" id="ARBA00022827"/>
    </source>
</evidence>
<evidence type="ECO:0000256" key="2">
    <source>
        <dbReference type="ARBA" id="ARBA00004777"/>
    </source>
</evidence>
<evidence type="ECO:0000256" key="3">
    <source>
        <dbReference type="ARBA" id="ARBA00022603"/>
    </source>
</evidence>
<comment type="pathway">
    <text evidence="2">One-carbon metabolism; tetrahydrofolate interconversion.</text>
</comment>
<keyword evidence="5 8" id="KW-0808">Transferase</keyword>
<comment type="cofactor">
    <cofactor evidence="1">
        <name>FAD</name>
        <dbReference type="ChEBI" id="CHEBI:57692"/>
    </cofactor>
</comment>
<keyword evidence="8" id="KW-0862">Zinc</keyword>
<dbReference type="InterPro" id="IPR003171">
    <property type="entry name" value="Mehydrof_redctse-like"/>
</dbReference>